<dbReference type="Pfam" id="PF13546">
    <property type="entry name" value="DDE_5"/>
    <property type="match status" value="1"/>
</dbReference>
<gene>
    <name evidence="2" type="ORF">ABT272_44935</name>
</gene>
<organism evidence="2 3">
    <name type="scientific">Streptomyces sp. 900105245</name>
    <dbReference type="NCBI Taxonomy" id="3154379"/>
    <lineage>
        <taxon>Bacteria</taxon>
        <taxon>Bacillati</taxon>
        <taxon>Actinomycetota</taxon>
        <taxon>Actinomycetes</taxon>
        <taxon>Kitasatosporales</taxon>
        <taxon>Streptomycetaceae</taxon>
        <taxon>Streptomyces</taxon>
    </lineage>
</organism>
<dbReference type="Proteomes" id="UP001470023">
    <property type="component" value="Unassembled WGS sequence"/>
</dbReference>
<name>A0ABV1ULL8_9ACTN</name>
<comment type="caution">
    <text evidence="2">The sequence shown here is derived from an EMBL/GenBank/DDBJ whole genome shotgun (WGS) entry which is preliminary data.</text>
</comment>
<proteinExistence type="predicted"/>
<sequence>MHQHLGKINNCRLGVFAANATAHGRALVDRELYLLKAWISDRERYRAAKTPDERAFATKGELATAMVTRPRACRLRG</sequence>
<evidence type="ECO:0000313" key="3">
    <source>
        <dbReference type="Proteomes" id="UP001470023"/>
    </source>
</evidence>
<protein>
    <submittedName>
        <fullName evidence="2">Transposase</fullName>
    </submittedName>
</protein>
<dbReference type="InterPro" id="IPR038721">
    <property type="entry name" value="IS701-like_DDE_dom"/>
</dbReference>
<dbReference type="EMBL" id="JBEPAZ010000152">
    <property type="protein sequence ID" value="MER6434623.1"/>
    <property type="molecule type" value="Genomic_DNA"/>
</dbReference>
<feature type="domain" description="Transposase IS701-like DDE" evidence="1">
    <location>
        <begin position="5"/>
        <end position="69"/>
    </location>
</feature>
<keyword evidence="3" id="KW-1185">Reference proteome</keyword>
<accession>A0ABV1ULL8</accession>
<evidence type="ECO:0000313" key="2">
    <source>
        <dbReference type="EMBL" id="MER6434623.1"/>
    </source>
</evidence>
<reference evidence="2 3" key="1">
    <citation type="submission" date="2024-06" db="EMBL/GenBank/DDBJ databases">
        <title>The Natural Products Discovery Center: Release of the First 8490 Sequenced Strains for Exploring Actinobacteria Biosynthetic Diversity.</title>
        <authorList>
            <person name="Kalkreuter E."/>
            <person name="Kautsar S.A."/>
            <person name="Yang D."/>
            <person name="Bader C.D."/>
            <person name="Teijaro C.N."/>
            <person name="Fluegel L."/>
            <person name="Davis C.M."/>
            <person name="Simpson J.R."/>
            <person name="Lauterbach L."/>
            <person name="Steele A.D."/>
            <person name="Gui C."/>
            <person name="Meng S."/>
            <person name="Li G."/>
            <person name="Viehrig K."/>
            <person name="Ye F."/>
            <person name="Su P."/>
            <person name="Kiefer A.F."/>
            <person name="Nichols A."/>
            <person name="Cepeda A.J."/>
            <person name="Yan W."/>
            <person name="Fan B."/>
            <person name="Jiang Y."/>
            <person name="Adhikari A."/>
            <person name="Zheng C.-J."/>
            <person name="Schuster L."/>
            <person name="Cowan T.M."/>
            <person name="Smanski M.J."/>
            <person name="Chevrette M.G."/>
            <person name="De Carvalho L.P.S."/>
            <person name="Shen B."/>
        </authorList>
    </citation>
    <scope>NUCLEOTIDE SEQUENCE [LARGE SCALE GENOMIC DNA]</scope>
    <source>
        <strain evidence="2 3">NPDC001166</strain>
    </source>
</reference>
<evidence type="ECO:0000259" key="1">
    <source>
        <dbReference type="Pfam" id="PF13546"/>
    </source>
</evidence>
<dbReference type="RefSeq" id="WP_352066425.1">
    <property type="nucleotide sequence ID" value="NZ_JBEPAZ010000152.1"/>
</dbReference>